<dbReference type="Proteomes" id="UP001500642">
    <property type="component" value="Unassembled WGS sequence"/>
</dbReference>
<dbReference type="PANTHER" id="PTHR47505">
    <property type="entry name" value="DNA UTILIZATION PROTEIN YHGH"/>
    <property type="match status" value="1"/>
</dbReference>
<accession>A0ABP8JRN1</accession>
<sequence length="257" mass="26151">MRTPGGGDHGGVHRILGELLDLLVPRACAGCGAETVTLCGRCLAELAVPVRATMPRYGTRAVHGAGEYTGVLRDCLVAYKEKDRRDLTALLGLLLARAVLAVLEHSPPAPFPAGAPAALLVPVPATAAAVRRRGADHVAALGAHAAAVLRAEGLDVRCAPLLEVRAHRDQVGFGSTARRRNVRGTHRASARAAAQLAATRTAAAAGARIIVLDDICTTGATVAESTRALAASRIPVDGVAVVGIAPGGPRTAPGDGI</sequence>
<reference evidence="2" key="1">
    <citation type="journal article" date="2019" name="Int. J. Syst. Evol. Microbiol.">
        <title>The Global Catalogue of Microorganisms (GCM) 10K type strain sequencing project: providing services to taxonomists for standard genome sequencing and annotation.</title>
        <authorList>
            <consortium name="The Broad Institute Genomics Platform"/>
            <consortium name="The Broad Institute Genome Sequencing Center for Infectious Disease"/>
            <person name="Wu L."/>
            <person name="Ma J."/>
        </authorList>
    </citation>
    <scope>NUCLEOTIDE SEQUENCE [LARGE SCALE GENOMIC DNA]</scope>
    <source>
        <strain evidence="2">JCM 17808</strain>
    </source>
</reference>
<name>A0ABP8JRN1_9MICO</name>
<proteinExistence type="predicted"/>
<evidence type="ECO:0000313" key="2">
    <source>
        <dbReference type="Proteomes" id="UP001500642"/>
    </source>
</evidence>
<evidence type="ECO:0008006" key="3">
    <source>
        <dbReference type="Google" id="ProtNLM"/>
    </source>
</evidence>
<protein>
    <recommendedName>
        <fullName evidence="3">ComF family protein</fullName>
    </recommendedName>
</protein>
<evidence type="ECO:0000313" key="1">
    <source>
        <dbReference type="EMBL" id="GAA4395136.1"/>
    </source>
</evidence>
<organism evidence="1 2">
    <name type="scientific">Brevibacterium pityocampae</name>
    <dbReference type="NCBI Taxonomy" id="506594"/>
    <lineage>
        <taxon>Bacteria</taxon>
        <taxon>Bacillati</taxon>
        <taxon>Actinomycetota</taxon>
        <taxon>Actinomycetes</taxon>
        <taxon>Micrococcales</taxon>
        <taxon>Brevibacteriaceae</taxon>
        <taxon>Brevibacterium</taxon>
    </lineage>
</organism>
<dbReference type="EMBL" id="BAABGL010000035">
    <property type="protein sequence ID" value="GAA4395136.1"/>
    <property type="molecule type" value="Genomic_DNA"/>
</dbReference>
<keyword evidence="2" id="KW-1185">Reference proteome</keyword>
<dbReference type="InterPro" id="IPR029057">
    <property type="entry name" value="PRTase-like"/>
</dbReference>
<dbReference type="InterPro" id="IPR051910">
    <property type="entry name" value="ComF/GntX_DNA_util-trans"/>
</dbReference>
<gene>
    <name evidence="1" type="ORF">GCM10023167_25270</name>
</gene>
<dbReference type="PANTHER" id="PTHR47505:SF1">
    <property type="entry name" value="DNA UTILIZATION PROTEIN YHGH"/>
    <property type="match status" value="1"/>
</dbReference>
<dbReference type="SUPFAM" id="SSF53271">
    <property type="entry name" value="PRTase-like"/>
    <property type="match status" value="1"/>
</dbReference>
<dbReference type="Gene3D" id="3.40.50.2020">
    <property type="match status" value="1"/>
</dbReference>
<comment type="caution">
    <text evidence="1">The sequence shown here is derived from an EMBL/GenBank/DDBJ whole genome shotgun (WGS) entry which is preliminary data.</text>
</comment>